<evidence type="ECO:0000313" key="2">
    <source>
        <dbReference type="EMBL" id="GBN55619.1"/>
    </source>
</evidence>
<proteinExistence type="predicted"/>
<feature type="region of interest" description="Disordered" evidence="1">
    <location>
        <begin position="1"/>
        <end position="22"/>
    </location>
</feature>
<dbReference type="EMBL" id="BGPR01012335">
    <property type="protein sequence ID" value="GBN55619.1"/>
    <property type="molecule type" value="Genomic_DNA"/>
</dbReference>
<comment type="caution">
    <text evidence="2">The sequence shown here is derived from an EMBL/GenBank/DDBJ whole genome shotgun (WGS) entry which is preliminary data.</text>
</comment>
<organism evidence="2 3">
    <name type="scientific">Araneus ventricosus</name>
    <name type="common">Orbweaver spider</name>
    <name type="synonym">Epeira ventricosa</name>
    <dbReference type="NCBI Taxonomy" id="182803"/>
    <lineage>
        <taxon>Eukaryota</taxon>
        <taxon>Metazoa</taxon>
        <taxon>Ecdysozoa</taxon>
        <taxon>Arthropoda</taxon>
        <taxon>Chelicerata</taxon>
        <taxon>Arachnida</taxon>
        <taxon>Araneae</taxon>
        <taxon>Araneomorphae</taxon>
        <taxon>Entelegynae</taxon>
        <taxon>Araneoidea</taxon>
        <taxon>Araneidae</taxon>
        <taxon>Araneus</taxon>
    </lineage>
</organism>
<evidence type="ECO:0000256" key="1">
    <source>
        <dbReference type="SAM" id="MobiDB-lite"/>
    </source>
</evidence>
<keyword evidence="3" id="KW-1185">Reference proteome</keyword>
<reference evidence="2 3" key="1">
    <citation type="journal article" date="2019" name="Sci. Rep.">
        <title>Orb-weaving spider Araneus ventricosus genome elucidates the spidroin gene catalogue.</title>
        <authorList>
            <person name="Kono N."/>
            <person name="Nakamura H."/>
            <person name="Ohtoshi R."/>
            <person name="Moran D.A.P."/>
            <person name="Shinohara A."/>
            <person name="Yoshida Y."/>
            <person name="Fujiwara M."/>
            <person name="Mori M."/>
            <person name="Tomita M."/>
            <person name="Arakawa K."/>
        </authorList>
    </citation>
    <scope>NUCLEOTIDE SEQUENCE [LARGE SCALE GENOMIC DNA]</scope>
</reference>
<feature type="compositionally biased region" description="Polar residues" evidence="1">
    <location>
        <begin position="1"/>
        <end position="15"/>
    </location>
</feature>
<name>A0A4Y2PWL7_ARAVE</name>
<accession>A0A4Y2PWL7</accession>
<dbReference type="Proteomes" id="UP000499080">
    <property type="component" value="Unassembled WGS sequence"/>
</dbReference>
<sequence>MALPSPVTSEYQAAENSKDDDAVRDAKTTWVVFSDKDKRRRCAIQKPFNDELFHFLTNVPFFEAYESLSSDGSRDSEPLAYDAELELAVALRTSTSCQIECIEQDRINVLQVQAFGQELMKYDIEPATLLHQS</sequence>
<protein>
    <submittedName>
        <fullName evidence="2">Uncharacterized protein</fullName>
    </submittedName>
</protein>
<evidence type="ECO:0000313" key="3">
    <source>
        <dbReference type="Proteomes" id="UP000499080"/>
    </source>
</evidence>
<dbReference type="AlphaFoldDB" id="A0A4Y2PWL7"/>
<gene>
    <name evidence="2" type="ORF">AVEN_182736_1</name>
</gene>